<dbReference type="AlphaFoldDB" id="A0A392VR80"/>
<comment type="caution">
    <text evidence="1">The sequence shown here is derived from an EMBL/GenBank/DDBJ whole genome shotgun (WGS) entry which is preliminary data.</text>
</comment>
<dbReference type="EMBL" id="LXQA011214079">
    <property type="protein sequence ID" value="MCI89215.1"/>
    <property type="molecule type" value="Genomic_DNA"/>
</dbReference>
<accession>A0A392VR80</accession>
<reference evidence="1 2" key="1">
    <citation type="journal article" date="2018" name="Front. Plant Sci.">
        <title>Red Clover (Trifolium pratense) and Zigzag Clover (T. medium) - A Picture of Genomic Similarities and Differences.</title>
        <authorList>
            <person name="Dluhosova J."/>
            <person name="Istvanek J."/>
            <person name="Nedelnik J."/>
            <person name="Repkova J."/>
        </authorList>
    </citation>
    <scope>NUCLEOTIDE SEQUENCE [LARGE SCALE GENOMIC DNA]</scope>
    <source>
        <strain evidence="2">cv. 10/8</strain>
        <tissue evidence="1">Leaf</tissue>
    </source>
</reference>
<name>A0A392VR80_9FABA</name>
<evidence type="ECO:0000313" key="1">
    <source>
        <dbReference type="EMBL" id="MCI89215.1"/>
    </source>
</evidence>
<feature type="non-terminal residue" evidence="1">
    <location>
        <position position="18"/>
    </location>
</feature>
<proteinExistence type="predicted"/>
<dbReference type="Proteomes" id="UP000265520">
    <property type="component" value="Unassembled WGS sequence"/>
</dbReference>
<organism evidence="1 2">
    <name type="scientific">Trifolium medium</name>
    <dbReference type="NCBI Taxonomy" id="97028"/>
    <lineage>
        <taxon>Eukaryota</taxon>
        <taxon>Viridiplantae</taxon>
        <taxon>Streptophyta</taxon>
        <taxon>Embryophyta</taxon>
        <taxon>Tracheophyta</taxon>
        <taxon>Spermatophyta</taxon>
        <taxon>Magnoliopsida</taxon>
        <taxon>eudicotyledons</taxon>
        <taxon>Gunneridae</taxon>
        <taxon>Pentapetalae</taxon>
        <taxon>rosids</taxon>
        <taxon>fabids</taxon>
        <taxon>Fabales</taxon>
        <taxon>Fabaceae</taxon>
        <taxon>Papilionoideae</taxon>
        <taxon>50 kb inversion clade</taxon>
        <taxon>NPAAA clade</taxon>
        <taxon>Hologalegina</taxon>
        <taxon>IRL clade</taxon>
        <taxon>Trifolieae</taxon>
        <taxon>Trifolium</taxon>
    </lineage>
</organism>
<protein>
    <submittedName>
        <fullName evidence="1">Uncharacterized protein</fullName>
    </submittedName>
</protein>
<sequence length="18" mass="1854">MSGNSPRAQKLAPGAKLQ</sequence>
<evidence type="ECO:0000313" key="2">
    <source>
        <dbReference type="Proteomes" id="UP000265520"/>
    </source>
</evidence>
<keyword evidence="2" id="KW-1185">Reference proteome</keyword>